<protein>
    <submittedName>
        <fullName evidence="2">Uncharacterized protein</fullName>
    </submittedName>
</protein>
<keyword evidence="1" id="KW-0040">ANK repeat</keyword>
<sequence>MNLETPLSMAARCNDIKFVQFLLERGAKEFLTNPDRPRYPIFQCSNYQNFELLRDKWFDPNVVYPERQSPFAMLFSYSDEKTINFMIQQKVKPIQRDIHFAANNGNLSCLKYFVDECGLKLNKETLQIALSKGQTEMVDYIISKGIHCDPANIPKHKIEEIKKIYEKYNLKFEFSEYETNRYCIKYAIASNPEFKLSERNFAESFDDLLCYYQNGVRTCKRIRCANYELIDDMNSLL</sequence>
<dbReference type="SMART" id="SM00248">
    <property type="entry name" value="ANK"/>
    <property type="match status" value="3"/>
</dbReference>
<dbReference type="SMR" id="A2ESB8"/>
<dbReference type="EMBL" id="DS113474">
    <property type="protein sequence ID" value="EAY04482.1"/>
    <property type="molecule type" value="Genomic_DNA"/>
</dbReference>
<dbReference type="Gene3D" id="1.25.40.20">
    <property type="entry name" value="Ankyrin repeat-containing domain"/>
    <property type="match status" value="1"/>
</dbReference>
<dbReference type="InterPro" id="IPR002110">
    <property type="entry name" value="Ankyrin_rpt"/>
</dbReference>
<dbReference type="VEuPathDB" id="TrichDB:TVAGG3_0715750"/>
<name>A2ESB8_TRIV3</name>
<dbReference type="PROSITE" id="PS50088">
    <property type="entry name" value="ANK_REPEAT"/>
    <property type="match status" value="1"/>
</dbReference>
<evidence type="ECO:0000256" key="1">
    <source>
        <dbReference type="PROSITE-ProRule" id="PRU00023"/>
    </source>
</evidence>
<dbReference type="InParanoid" id="A2ESB8"/>
<dbReference type="PROSITE" id="PS50297">
    <property type="entry name" value="ANK_REP_REGION"/>
    <property type="match status" value="1"/>
</dbReference>
<dbReference type="Proteomes" id="UP000001542">
    <property type="component" value="Unassembled WGS sequence"/>
</dbReference>
<dbReference type="KEGG" id="tva:4762344"/>
<evidence type="ECO:0000313" key="2">
    <source>
        <dbReference type="EMBL" id="EAY04482.1"/>
    </source>
</evidence>
<dbReference type="Pfam" id="PF00023">
    <property type="entry name" value="Ank"/>
    <property type="match status" value="1"/>
</dbReference>
<keyword evidence="3" id="KW-1185">Reference proteome</keyword>
<dbReference type="SUPFAM" id="SSF48403">
    <property type="entry name" value="Ankyrin repeat"/>
    <property type="match status" value="1"/>
</dbReference>
<dbReference type="VEuPathDB" id="TrichDB:TVAG_194470"/>
<feature type="repeat" description="ANK" evidence="1">
    <location>
        <begin position="2"/>
        <end position="34"/>
    </location>
</feature>
<organism evidence="2 3">
    <name type="scientific">Trichomonas vaginalis (strain ATCC PRA-98 / G3)</name>
    <dbReference type="NCBI Taxonomy" id="412133"/>
    <lineage>
        <taxon>Eukaryota</taxon>
        <taxon>Metamonada</taxon>
        <taxon>Parabasalia</taxon>
        <taxon>Trichomonadida</taxon>
        <taxon>Trichomonadidae</taxon>
        <taxon>Trichomonas</taxon>
    </lineage>
</organism>
<reference evidence="2" key="1">
    <citation type="submission" date="2006-10" db="EMBL/GenBank/DDBJ databases">
        <authorList>
            <person name="Amadeo P."/>
            <person name="Zhao Q."/>
            <person name="Wortman J."/>
            <person name="Fraser-Liggett C."/>
            <person name="Carlton J."/>
        </authorList>
    </citation>
    <scope>NUCLEOTIDE SEQUENCE</scope>
    <source>
        <strain evidence="2">G3</strain>
    </source>
</reference>
<gene>
    <name evidence="2" type="ORF">TVAG_194470</name>
</gene>
<dbReference type="RefSeq" id="XP_001316705.1">
    <property type="nucleotide sequence ID" value="XM_001316670.1"/>
</dbReference>
<accession>A2ESB8</accession>
<reference evidence="2" key="2">
    <citation type="journal article" date="2007" name="Science">
        <title>Draft genome sequence of the sexually transmitted pathogen Trichomonas vaginalis.</title>
        <authorList>
            <person name="Carlton J.M."/>
            <person name="Hirt R.P."/>
            <person name="Silva J.C."/>
            <person name="Delcher A.L."/>
            <person name="Schatz M."/>
            <person name="Zhao Q."/>
            <person name="Wortman J.R."/>
            <person name="Bidwell S.L."/>
            <person name="Alsmark U.C.M."/>
            <person name="Besteiro S."/>
            <person name="Sicheritz-Ponten T."/>
            <person name="Noel C.J."/>
            <person name="Dacks J.B."/>
            <person name="Foster P.G."/>
            <person name="Simillion C."/>
            <person name="Van de Peer Y."/>
            <person name="Miranda-Saavedra D."/>
            <person name="Barton G.J."/>
            <person name="Westrop G.D."/>
            <person name="Mueller S."/>
            <person name="Dessi D."/>
            <person name="Fiori P.L."/>
            <person name="Ren Q."/>
            <person name="Paulsen I."/>
            <person name="Zhang H."/>
            <person name="Bastida-Corcuera F.D."/>
            <person name="Simoes-Barbosa A."/>
            <person name="Brown M.T."/>
            <person name="Hayes R.D."/>
            <person name="Mukherjee M."/>
            <person name="Okumura C.Y."/>
            <person name="Schneider R."/>
            <person name="Smith A.J."/>
            <person name="Vanacova S."/>
            <person name="Villalvazo M."/>
            <person name="Haas B.J."/>
            <person name="Pertea M."/>
            <person name="Feldblyum T.V."/>
            <person name="Utterback T.R."/>
            <person name="Shu C.L."/>
            <person name="Osoegawa K."/>
            <person name="de Jong P.J."/>
            <person name="Hrdy I."/>
            <person name="Horvathova L."/>
            <person name="Zubacova Z."/>
            <person name="Dolezal P."/>
            <person name="Malik S.B."/>
            <person name="Logsdon J.M. Jr."/>
            <person name="Henze K."/>
            <person name="Gupta A."/>
            <person name="Wang C.C."/>
            <person name="Dunne R.L."/>
            <person name="Upcroft J.A."/>
            <person name="Upcroft P."/>
            <person name="White O."/>
            <person name="Salzberg S.L."/>
            <person name="Tang P."/>
            <person name="Chiu C.-H."/>
            <person name="Lee Y.-S."/>
            <person name="Embley T.M."/>
            <person name="Coombs G.H."/>
            <person name="Mottram J.C."/>
            <person name="Tachezy J."/>
            <person name="Fraser-Liggett C.M."/>
            <person name="Johnson P.J."/>
        </authorList>
    </citation>
    <scope>NUCLEOTIDE SEQUENCE [LARGE SCALE GENOMIC DNA]</scope>
    <source>
        <strain evidence="2">G3</strain>
    </source>
</reference>
<proteinExistence type="predicted"/>
<evidence type="ECO:0000313" key="3">
    <source>
        <dbReference type="Proteomes" id="UP000001542"/>
    </source>
</evidence>
<dbReference type="AlphaFoldDB" id="A2ESB8"/>
<dbReference type="InterPro" id="IPR036770">
    <property type="entry name" value="Ankyrin_rpt-contain_sf"/>
</dbReference>
<dbReference type="Pfam" id="PF12796">
    <property type="entry name" value="Ank_2"/>
    <property type="match status" value="1"/>
</dbReference>